<protein>
    <recommendedName>
        <fullName evidence="7">Nuclease PIN</fullName>
    </recommendedName>
</protein>
<evidence type="ECO:0008006" key="7">
    <source>
        <dbReference type="Google" id="ProtNLM"/>
    </source>
</evidence>
<feature type="transmembrane region" description="Helical" evidence="2">
    <location>
        <begin position="47"/>
        <end position="71"/>
    </location>
</feature>
<proteinExistence type="predicted"/>
<accession>A0A1Y0C2A9</accession>
<reference evidence="5 6" key="1">
    <citation type="submission" date="2017-04" db="EMBL/GenBank/DDBJ databases">
        <title>Whole Genome Sequence of 1,4-Dioxane Degrading Bacterium Mycobacterium dioxanotrophicus PH-06.</title>
        <authorList>
            <person name="He Y."/>
        </authorList>
    </citation>
    <scope>NUCLEOTIDE SEQUENCE [LARGE SCALE GENOMIC DNA]</scope>
    <source>
        <strain evidence="5 6">PH-06</strain>
    </source>
</reference>
<feature type="transmembrane region" description="Helical" evidence="2">
    <location>
        <begin position="83"/>
        <end position="108"/>
    </location>
</feature>
<keyword evidence="6" id="KW-1185">Reference proteome</keyword>
<feature type="domain" description="PknH-like extracellular" evidence="4">
    <location>
        <begin position="129"/>
        <end position="333"/>
    </location>
</feature>
<dbReference type="Pfam" id="PF13828">
    <property type="entry name" value="DUF4190"/>
    <property type="match status" value="1"/>
</dbReference>
<evidence type="ECO:0000256" key="2">
    <source>
        <dbReference type="SAM" id="Phobius"/>
    </source>
</evidence>
<dbReference type="InterPro" id="IPR038232">
    <property type="entry name" value="PknH-like_Extracell_sf"/>
</dbReference>
<dbReference type="InterPro" id="IPR026954">
    <property type="entry name" value="PknH-like_Extracell"/>
</dbReference>
<evidence type="ECO:0000313" key="5">
    <source>
        <dbReference type="EMBL" id="ART69298.1"/>
    </source>
</evidence>
<evidence type="ECO:0000259" key="4">
    <source>
        <dbReference type="Pfam" id="PF14032"/>
    </source>
</evidence>
<dbReference type="EMBL" id="CP020809">
    <property type="protein sequence ID" value="ART69298.1"/>
    <property type="molecule type" value="Genomic_DNA"/>
</dbReference>
<organism evidence="5 6">
    <name type="scientific">Mycobacterium dioxanotrophicus</name>
    <dbReference type="NCBI Taxonomy" id="482462"/>
    <lineage>
        <taxon>Bacteria</taxon>
        <taxon>Bacillati</taxon>
        <taxon>Actinomycetota</taxon>
        <taxon>Actinomycetes</taxon>
        <taxon>Mycobacteriales</taxon>
        <taxon>Mycobacteriaceae</taxon>
        <taxon>Mycobacterium</taxon>
    </lineage>
</organism>
<feature type="domain" description="DUF4190" evidence="3">
    <location>
        <begin position="51"/>
        <end position="102"/>
    </location>
</feature>
<dbReference type="RefSeq" id="WP_087076287.1">
    <property type="nucleotide sequence ID" value="NZ_CP020809.1"/>
</dbReference>
<keyword evidence="2" id="KW-0812">Transmembrane</keyword>
<dbReference type="Pfam" id="PF14032">
    <property type="entry name" value="PknH_C"/>
    <property type="match status" value="1"/>
</dbReference>
<evidence type="ECO:0000259" key="3">
    <source>
        <dbReference type="Pfam" id="PF13828"/>
    </source>
</evidence>
<dbReference type="Proteomes" id="UP000195331">
    <property type="component" value="Chromosome"/>
</dbReference>
<dbReference type="InterPro" id="IPR025241">
    <property type="entry name" value="DUF4190"/>
</dbReference>
<dbReference type="Gene3D" id="3.40.1000.70">
    <property type="entry name" value="PknH-like extracellular domain"/>
    <property type="match status" value="1"/>
</dbReference>
<feature type="region of interest" description="Disordered" evidence="1">
    <location>
        <begin position="22"/>
        <end position="41"/>
    </location>
</feature>
<evidence type="ECO:0000313" key="6">
    <source>
        <dbReference type="Proteomes" id="UP000195331"/>
    </source>
</evidence>
<feature type="compositionally biased region" description="Pro residues" evidence="1">
    <location>
        <begin position="28"/>
        <end position="41"/>
    </location>
</feature>
<keyword evidence="2" id="KW-0472">Membrane</keyword>
<dbReference type="KEGG" id="mdx:BTO20_12505"/>
<dbReference type="AlphaFoldDB" id="A0A1Y0C2A9"/>
<name>A0A1Y0C2A9_9MYCO</name>
<gene>
    <name evidence="5" type="ORF">BTO20_12505</name>
</gene>
<evidence type="ECO:0000256" key="1">
    <source>
        <dbReference type="SAM" id="MobiDB-lite"/>
    </source>
</evidence>
<sequence length="335" mass="35424">MSYGDHGRPVFSSDPFGTVPPGGGFFTPGPPPGYPPQPPPQSGSVNLFATLSVIFAFICAPAGAVLGHLALSRIKRTGERGRTRALVGITVSYLIIVLAVVALLVWLLRPTHTSASVGSSGRSPTSSSTPVDAALLDGTELTRVLNQPFETNAGSSQRGGVYGLREFGTSDERTEKCVGVLHPAASVTYRDSSMRTFAYQQWSRPTGDYAGAVISVDEAVVAFANPEDAQKLLARATEEWKQCNSQRVLASWGTDGKFDSWTIRDVDTTDSIVTATVGYTDAGSGTIRMPTSRALALKGNNVVDVGVVMFRDPTKSADPETSGIDVARAILDKIA</sequence>
<keyword evidence="2" id="KW-1133">Transmembrane helix</keyword>